<name>A0A8D5U5I6_9CREN</name>
<dbReference type="InterPro" id="IPR016169">
    <property type="entry name" value="FAD-bd_PCMH_sub2"/>
</dbReference>
<dbReference type="PANTHER" id="PTHR11748">
    <property type="entry name" value="D-LACTATE DEHYDROGENASE"/>
    <property type="match status" value="1"/>
</dbReference>
<dbReference type="InterPro" id="IPR016166">
    <property type="entry name" value="FAD-bd_PCMH"/>
</dbReference>
<accession>A0A8D5U5I6</accession>
<reference evidence="3 4" key="1">
    <citation type="submission" date="2021-04" db="EMBL/GenBank/DDBJ databases">
        <title>Complete genome sequence of Stygiolobus sp. KN-1.</title>
        <authorList>
            <person name="Nakamura K."/>
            <person name="Sakai H."/>
            <person name="Kurosawa N."/>
        </authorList>
    </citation>
    <scope>NUCLEOTIDE SEQUENCE [LARGE SCALE GENOMIC DNA]</scope>
    <source>
        <strain evidence="3 4">KN-1</strain>
    </source>
</reference>
<comment type="similarity">
    <text evidence="1">Belongs to the FAD-binding oxidoreductase/transferase type 4 family.</text>
</comment>
<dbReference type="GO" id="GO:0071949">
    <property type="term" value="F:FAD binding"/>
    <property type="evidence" value="ECO:0007669"/>
    <property type="project" value="InterPro"/>
</dbReference>
<dbReference type="Gene3D" id="3.30.465.10">
    <property type="match status" value="1"/>
</dbReference>
<protein>
    <submittedName>
        <fullName evidence="3">Glycolate oxidase</fullName>
    </submittedName>
</protein>
<proteinExistence type="inferred from homology"/>
<dbReference type="PANTHER" id="PTHR11748:SF111">
    <property type="entry name" value="D-LACTATE DEHYDROGENASE, MITOCHONDRIAL-RELATED"/>
    <property type="match status" value="1"/>
</dbReference>
<organism evidence="3 4">
    <name type="scientific">Stygiolobus caldivivus</name>
    <dbReference type="NCBI Taxonomy" id="2824673"/>
    <lineage>
        <taxon>Archaea</taxon>
        <taxon>Thermoproteota</taxon>
        <taxon>Thermoprotei</taxon>
        <taxon>Sulfolobales</taxon>
        <taxon>Sulfolobaceae</taxon>
        <taxon>Stygiolobus</taxon>
    </lineage>
</organism>
<dbReference type="PROSITE" id="PS51387">
    <property type="entry name" value="FAD_PCMH"/>
    <property type="match status" value="1"/>
</dbReference>
<evidence type="ECO:0000256" key="1">
    <source>
        <dbReference type="ARBA" id="ARBA00008000"/>
    </source>
</evidence>
<evidence type="ECO:0000313" key="4">
    <source>
        <dbReference type="Proteomes" id="UP000825123"/>
    </source>
</evidence>
<dbReference type="InterPro" id="IPR006094">
    <property type="entry name" value="Oxid_FAD_bind_N"/>
</dbReference>
<dbReference type="GO" id="GO:1903457">
    <property type="term" value="P:lactate catabolic process"/>
    <property type="evidence" value="ECO:0007669"/>
    <property type="project" value="TreeGrafter"/>
</dbReference>
<dbReference type="Proteomes" id="UP000825123">
    <property type="component" value="Chromosome"/>
</dbReference>
<dbReference type="Pfam" id="PF01565">
    <property type="entry name" value="FAD_binding_4"/>
    <property type="match status" value="1"/>
</dbReference>
<dbReference type="RefSeq" id="WP_221289470.1">
    <property type="nucleotide sequence ID" value="NZ_AP024597.1"/>
</dbReference>
<evidence type="ECO:0000259" key="2">
    <source>
        <dbReference type="PROSITE" id="PS51387"/>
    </source>
</evidence>
<dbReference type="AlphaFoldDB" id="A0A8D5U5I6"/>
<sequence length="326" mass="36112">MKCNELVKPTSYDDLIEIIKESNKENKKIHVLGLGKHHVRESEFDICVSTELLNSILESSISDLYVTVQSGVTTKELQAYLSEKNLFFPSSYDGTIGGLLSTNFPSPFSIWFPYPKDLILGAKIITGDGKLIKSGSKTTKFSSGYKIWKTLAGTLGTLGVYVELNLKVLPKPEKIVSLKVDRPEEVLYENPWGIVSTLGSSGVTHYAIFAGFSTYIERISKNRESVEGVIHTELECERVFGIVVSRGAEVQVLEKLSSGVAFYGSGYIRTCDERALSLRDKGYTVIIERGCRENEDCLGYSYTSLQILKNSLDPNHVLCSGIAFDC</sequence>
<feature type="domain" description="FAD-binding PCMH-type" evidence="2">
    <location>
        <begin position="1"/>
        <end position="171"/>
    </location>
</feature>
<dbReference type="GO" id="GO:0004458">
    <property type="term" value="F:D-lactate dehydrogenase (cytochrome) activity"/>
    <property type="evidence" value="ECO:0007669"/>
    <property type="project" value="TreeGrafter"/>
</dbReference>
<dbReference type="GeneID" id="66162494"/>
<dbReference type="SUPFAM" id="SSF56176">
    <property type="entry name" value="FAD-binding/transporter-associated domain-like"/>
    <property type="match status" value="1"/>
</dbReference>
<dbReference type="GO" id="GO:0008720">
    <property type="term" value="F:D-lactate dehydrogenase (NAD+) activity"/>
    <property type="evidence" value="ECO:0007669"/>
    <property type="project" value="TreeGrafter"/>
</dbReference>
<gene>
    <name evidence="3" type="ORF">KN1_07370</name>
</gene>
<dbReference type="EMBL" id="AP024597">
    <property type="protein sequence ID" value="BCU69440.1"/>
    <property type="molecule type" value="Genomic_DNA"/>
</dbReference>
<evidence type="ECO:0000313" key="3">
    <source>
        <dbReference type="EMBL" id="BCU69440.1"/>
    </source>
</evidence>
<dbReference type="InterPro" id="IPR036318">
    <property type="entry name" value="FAD-bd_PCMH-like_sf"/>
</dbReference>
<keyword evidence="4" id="KW-1185">Reference proteome</keyword>
<dbReference type="KEGG" id="csty:KN1_07370"/>